<organism evidence="2 3">
    <name type="scientific">Portunus trituberculatus</name>
    <name type="common">Swimming crab</name>
    <name type="synonym">Neptunus trituberculatus</name>
    <dbReference type="NCBI Taxonomy" id="210409"/>
    <lineage>
        <taxon>Eukaryota</taxon>
        <taxon>Metazoa</taxon>
        <taxon>Ecdysozoa</taxon>
        <taxon>Arthropoda</taxon>
        <taxon>Crustacea</taxon>
        <taxon>Multicrustacea</taxon>
        <taxon>Malacostraca</taxon>
        <taxon>Eumalacostraca</taxon>
        <taxon>Eucarida</taxon>
        <taxon>Decapoda</taxon>
        <taxon>Pleocyemata</taxon>
        <taxon>Brachyura</taxon>
        <taxon>Eubrachyura</taxon>
        <taxon>Portunoidea</taxon>
        <taxon>Portunidae</taxon>
        <taxon>Portuninae</taxon>
        <taxon>Portunus</taxon>
    </lineage>
</organism>
<sequence length="93" mass="10334">MVIRGILPVQDWRATLQGKLSSDQVGTKRWRNLVKEKQGESRGCTVPPFQRDDGAAAHTAKDKADLTKHFASKMSVPDPDKPPPTLLQTIKNK</sequence>
<proteinExistence type="predicted"/>
<evidence type="ECO:0000256" key="1">
    <source>
        <dbReference type="SAM" id="MobiDB-lite"/>
    </source>
</evidence>
<dbReference type="OrthoDB" id="6370583at2759"/>
<dbReference type="Proteomes" id="UP000324222">
    <property type="component" value="Unassembled WGS sequence"/>
</dbReference>
<gene>
    <name evidence="2" type="ORF">E2C01_082533</name>
</gene>
<dbReference type="AlphaFoldDB" id="A0A5B7IQ70"/>
<evidence type="ECO:0000313" key="3">
    <source>
        <dbReference type="Proteomes" id="UP000324222"/>
    </source>
</evidence>
<keyword evidence="3" id="KW-1185">Reference proteome</keyword>
<accession>A0A5B7IQ70</accession>
<protein>
    <submittedName>
        <fullName evidence="2">Uncharacterized protein</fullName>
    </submittedName>
</protein>
<name>A0A5B7IQ70_PORTR</name>
<comment type="caution">
    <text evidence="2">The sequence shown here is derived from an EMBL/GenBank/DDBJ whole genome shotgun (WGS) entry which is preliminary data.</text>
</comment>
<reference evidence="2 3" key="1">
    <citation type="submission" date="2019-05" db="EMBL/GenBank/DDBJ databases">
        <title>Another draft genome of Portunus trituberculatus and its Hox gene families provides insights of decapod evolution.</title>
        <authorList>
            <person name="Jeong J.-H."/>
            <person name="Song I."/>
            <person name="Kim S."/>
            <person name="Choi T."/>
            <person name="Kim D."/>
            <person name="Ryu S."/>
            <person name="Kim W."/>
        </authorList>
    </citation>
    <scope>NUCLEOTIDE SEQUENCE [LARGE SCALE GENOMIC DNA]</scope>
    <source>
        <tissue evidence="2">Muscle</tissue>
    </source>
</reference>
<feature type="compositionally biased region" description="Basic and acidic residues" evidence="1">
    <location>
        <begin position="50"/>
        <end position="68"/>
    </location>
</feature>
<dbReference type="EMBL" id="VSRR010075200">
    <property type="protein sequence ID" value="MPC87661.1"/>
    <property type="molecule type" value="Genomic_DNA"/>
</dbReference>
<feature type="region of interest" description="Disordered" evidence="1">
    <location>
        <begin position="38"/>
        <end position="93"/>
    </location>
</feature>
<evidence type="ECO:0000313" key="2">
    <source>
        <dbReference type="EMBL" id="MPC87661.1"/>
    </source>
</evidence>